<evidence type="ECO:0000256" key="4">
    <source>
        <dbReference type="ARBA" id="ARBA00023014"/>
    </source>
</evidence>
<dbReference type="InterPro" id="IPR014349">
    <property type="entry name" value="Rieske_Fe-S_prot"/>
</dbReference>
<dbReference type="SUPFAM" id="SSF50022">
    <property type="entry name" value="ISP domain"/>
    <property type="match status" value="1"/>
</dbReference>
<gene>
    <name evidence="7" type="ORF">SJAV_10980</name>
</gene>
<dbReference type="InterPro" id="IPR036922">
    <property type="entry name" value="Rieske_2Fe-2S_sf"/>
</dbReference>
<organism evidence="7">
    <name type="scientific">Sulfurisphaera javensis</name>
    <dbReference type="NCBI Taxonomy" id="2049879"/>
    <lineage>
        <taxon>Archaea</taxon>
        <taxon>Thermoproteota</taxon>
        <taxon>Thermoprotei</taxon>
        <taxon>Sulfolobales</taxon>
        <taxon>Sulfolobaceae</taxon>
        <taxon>Sulfurisphaera</taxon>
    </lineage>
</organism>
<keyword evidence="1" id="KW-0001">2Fe-2S</keyword>
<sequence>MIYELSFYICKNNSKHVESMKDKVIIKREDFIFAKKLIWKMRNKNTRFDTKEFMTKGREYLYEYAEKNVGPLNPERRAFLKGLLIGIGVFAVASAVPLINSLNPQEIYLKSFPWMIIVDSNGNPIEASKIPVNDPEILLFEYPMLGDITFLLNMGDENNNPVAVPPTEVLIPETGKTYHFPGGVGPYNSIVAYSAICQHLGCVPPEIHFYPPQYFKVGGSTPNYIPPDAYQAAMQAKAISVIHCDCHGSTYDPWHGAAVLTGPTVRPLPYVELYWDSSTDYLYAIGMNPNAPPIMDHTSDLEGVAYLDGYDESTGCPKFLLKKGQGVTNCYTTLQNEGNTFEGGS</sequence>
<dbReference type="AlphaFoldDB" id="A0AAT9GR37"/>
<evidence type="ECO:0000259" key="6">
    <source>
        <dbReference type="PROSITE" id="PS51296"/>
    </source>
</evidence>
<evidence type="ECO:0000256" key="2">
    <source>
        <dbReference type="ARBA" id="ARBA00022723"/>
    </source>
</evidence>
<evidence type="ECO:0000256" key="5">
    <source>
        <dbReference type="ARBA" id="ARBA00023157"/>
    </source>
</evidence>
<reference evidence="7" key="1">
    <citation type="submission" date="2024-03" db="EMBL/GenBank/DDBJ databases">
        <title>Complete genome sequence of Sulfurisphaera javensis strain KD-1.</title>
        <authorList>
            <person name="Sakai H."/>
            <person name="Nur N."/>
            <person name="Suwanto A."/>
            <person name="Kurosawa N."/>
        </authorList>
    </citation>
    <scope>NUCLEOTIDE SEQUENCE</scope>
    <source>
        <strain evidence="7">KD-1</strain>
    </source>
</reference>
<proteinExistence type="predicted"/>
<evidence type="ECO:0000256" key="1">
    <source>
        <dbReference type="ARBA" id="ARBA00022714"/>
    </source>
</evidence>
<dbReference type="InterPro" id="IPR017941">
    <property type="entry name" value="Rieske_2Fe-2S"/>
</dbReference>
<keyword evidence="3" id="KW-0408">Iron</keyword>
<protein>
    <submittedName>
        <fullName evidence="7">Rieske 2Fe-2S domain-containing protein</fullName>
    </submittedName>
</protein>
<dbReference type="GO" id="GO:0046872">
    <property type="term" value="F:metal ion binding"/>
    <property type="evidence" value="ECO:0007669"/>
    <property type="project" value="UniProtKB-KW"/>
</dbReference>
<dbReference type="EMBL" id="AP031322">
    <property type="protein sequence ID" value="BFH73154.1"/>
    <property type="molecule type" value="Genomic_DNA"/>
</dbReference>
<dbReference type="PROSITE" id="PS51296">
    <property type="entry name" value="RIESKE"/>
    <property type="match status" value="1"/>
</dbReference>
<keyword evidence="5" id="KW-1015">Disulfide bond</keyword>
<dbReference type="PANTHER" id="PTHR10134">
    <property type="entry name" value="CYTOCHROME B-C1 COMPLEX SUBUNIT RIESKE, MITOCHONDRIAL"/>
    <property type="match status" value="1"/>
</dbReference>
<dbReference type="KEGG" id="sjv:SJAV_10980"/>
<keyword evidence="4" id="KW-0411">Iron-sulfur</keyword>
<keyword evidence="2" id="KW-0479">Metal-binding</keyword>
<feature type="domain" description="Rieske" evidence="6">
    <location>
        <begin position="188"/>
        <end position="282"/>
    </location>
</feature>
<dbReference type="GO" id="GO:0051537">
    <property type="term" value="F:2 iron, 2 sulfur cluster binding"/>
    <property type="evidence" value="ECO:0007669"/>
    <property type="project" value="UniProtKB-KW"/>
</dbReference>
<evidence type="ECO:0000313" key="7">
    <source>
        <dbReference type="EMBL" id="BFH73154.1"/>
    </source>
</evidence>
<name>A0AAT9GR37_9CREN</name>
<dbReference type="Gene3D" id="2.102.10.10">
    <property type="entry name" value="Rieske [2Fe-2S] iron-sulphur domain"/>
    <property type="match status" value="1"/>
</dbReference>
<accession>A0AAT9GR37</accession>
<evidence type="ECO:0000256" key="3">
    <source>
        <dbReference type="ARBA" id="ARBA00023004"/>
    </source>
</evidence>